<keyword evidence="1 2" id="KW-0694">RNA-binding</keyword>
<dbReference type="SMART" id="SM00360">
    <property type="entry name" value="RRM"/>
    <property type="match status" value="2"/>
</dbReference>
<accession>A0ABQ9X958</accession>
<dbReference type="InterPro" id="IPR035979">
    <property type="entry name" value="RBD_domain_sf"/>
</dbReference>
<feature type="compositionally biased region" description="Basic residues" evidence="3">
    <location>
        <begin position="41"/>
        <end position="50"/>
    </location>
</feature>
<feature type="compositionally biased region" description="Basic residues" evidence="3">
    <location>
        <begin position="101"/>
        <end position="115"/>
    </location>
</feature>
<feature type="compositionally biased region" description="Basic residues" evidence="3">
    <location>
        <begin position="83"/>
        <end position="93"/>
    </location>
</feature>
<dbReference type="InterPro" id="IPR050502">
    <property type="entry name" value="Euk_RNA-bind_prot"/>
</dbReference>
<gene>
    <name evidence="5" type="ORF">BLNAU_16631</name>
</gene>
<dbReference type="InterPro" id="IPR000504">
    <property type="entry name" value="RRM_dom"/>
</dbReference>
<dbReference type="PANTHER" id="PTHR48025:SF1">
    <property type="entry name" value="RRM DOMAIN-CONTAINING PROTEIN"/>
    <property type="match status" value="1"/>
</dbReference>
<feature type="compositionally biased region" description="Basic and acidic residues" evidence="3">
    <location>
        <begin position="1"/>
        <end position="16"/>
    </location>
</feature>
<dbReference type="EMBL" id="JARBJD010000176">
    <property type="protein sequence ID" value="KAK2948466.1"/>
    <property type="molecule type" value="Genomic_DNA"/>
</dbReference>
<dbReference type="Pfam" id="PF00076">
    <property type="entry name" value="RRM_1"/>
    <property type="match status" value="2"/>
</dbReference>
<evidence type="ECO:0000313" key="6">
    <source>
        <dbReference type="Proteomes" id="UP001281761"/>
    </source>
</evidence>
<proteinExistence type="predicted"/>
<evidence type="ECO:0000313" key="5">
    <source>
        <dbReference type="EMBL" id="KAK2948466.1"/>
    </source>
</evidence>
<evidence type="ECO:0000256" key="1">
    <source>
        <dbReference type="ARBA" id="ARBA00022884"/>
    </source>
</evidence>
<evidence type="ECO:0000256" key="2">
    <source>
        <dbReference type="PROSITE-ProRule" id="PRU00176"/>
    </source>
</evidence>
<feature type="domain" description="RRM" evidence="4">
    <location>
        <begin position="124"/>
        <end position="201"/>
    </location>
</feature>
<dbReference type="PROSITE" id="PS50102">
    <property type="entry name" value="RRM"/>
    <property type="match status" value="2"/>
</dbReference>
<feature type="region of interest" description="Disordered" evidence="3">
    <location>
        <begin position="287"/>
        <end position="349"/>
    </location>
</feature>
<evidence type="ECO:0000259" key="4">
    <source>
        <dbReference type="PROSITE" id="PS50102"/>
    </source>
</evidence>
<name>A0ABQ9X958_9EUKA</name>
<dbReference type="InterPro" id="IPR012677">
    <property type="entry name" value="Nucleotide-bd_a/b_plait_sf"/>
</dbReference>
<organism evidence="5 6">
    <name type="scientific">Blattamonas nauphoetae</name>
    <dbReference type="NCBI Taxonomy" id="2049346"/>
    <lineage>
        <taxon>Eukaryota</taxon>
        <taxon>Metamonada</taxon>
        <taxon>Preaxostyla</taxon>
        <taxon>Oxymonadida</taxon>
        <taxon>Blattamonas</taxon>
    </lineage>
</organism>
<feature type="compositionally biased region" description="Basic and acidic residues" evidence="3">
    <location>
        <begin position="336"/>
        <end position="349"/>
    </location>
</feature>
<protein>
    <submittedName>
        <fullName evidence="5">Nuclear localization sequence-binding protein</fullName>
    </submittedName>
</protein>
<feature type="region of interest" description="Disordered" evidence="3">
    <location>
        <begin position="1"/>
        <end position="123"/>
    </location>
</feature>
<dbReference type="Gene3D" id="3.30.70.330">
    <property type="match status" value="2"/>
</dbReference>
<dbReference type="Proteomes" id="UP001281761">
    <property type="component" value="Unassembled WGS sequence"/>
</dbReference>
<feature type="compositionally biased region" description="Basic and acidic residues" evidence="3">
    <location>
        <begin position="304"/>
        <end position="320"/>
    </location>
</feature>
<comment type="caution">
    <text evidence="5">The sequence shown here is derived from an EMBL/GenBank/DDBJ whole genome shotgun (WGS) entry which is preliminary data.</text>
</comment>
<sequence>MEKRFTGSQRGRDPKEKKLRAKPNKKPSQSRERKDKTPIQKQKRTKSSKHKPLDDDSSDASIALSDIEISDPDPDIPLELQKAVKKHSLQQKQKRSEKVILPKKRPSKSKKPQKTKKTDQQQGATVVIRNLPFSANSDSLMKLFMEFHPVSVQIASLSGSDRSKGFAFVLFSKKKDAQFVVSEFNGSTIGGRTVTVEISNKTPEELRQAELQSEKKRSSIRSDIAPSTTLFITNLPFDATEDDLTNHFRKFNPSSVRIAYSMETGKSRGIAFVECNSVEEATQVKEEMHQSKMNGRSLGVNFAEPKKSRPSEHFRDFSHQEEEEEEEPPAFAGYKPRSDKAPQKLVFED</sequence>
<keyword evidence="6" id="KW-1185">Reference proteome</keyword>
<feature type="compositionally biased region" description="Basic and acidic residues" evidence="3">
    <location>
        <begin position="29"/>
        <end position="38"/>
    </location>
</feature>
<feature type="domain" description="RRM" evidence="4">
    <location>
        <begin position="228"/>
        <end position="305"/>
    </location>
</feature>
<evidence type="ECO:0000256" key="3">
    <source>
        <dbReference type="SAM" id="MobiDB-lite"/>
    </source>
</evidence>
<dbReference type="PANTHER" id="PTHR48025">
    <property type="entry name" value="OS02G0815200 PROTEIN"/>
    <property type="match status" value="1"/>
</dbReference>
<dbReference type="SUPFAM" id="SSF54928">
    <property type="entry name" value="RNA-binding domain, RBD"/>
    <property type="match status" value="2"/>
</dbReference>
<reference evidence="5 6" key="1">
    <citation type="journal article" date="2022" name="bioRxiv">
        <title>Genomics of Preaxostyla Flagellates Illuminates Evolutionary Transitions and the Path Towards Mitochondrial Loss.</title>
        <authorList>
            <person name="Novak L.V.F."/>
            <person name="Treitli S.C."/>
            <person name="Pyrih J."/>
            <person name="Halakuc P."/>
            <person name="Pipaliya S.V."/>
            <person name="Vacek V."/>
            <person name="Brzon O."/>
            <person name="Soukal P."/>
            <person name="Eme L."/>
            <person name="Dacks J.B."/>
            <person name="Karnkowska A."/>
            <person name="Elias M."/>
            <person name="Hampl V."/>
        </authorList>
    </citation>
    <scope>NUCLEOTIDE SEQUENCE [LARGE SCALE GENOMIC DNA]</scope>
    <source>
        <strain evidence="5">NAU3</strain>
        <tissue evidence="5">Gut</tissue>
    </source>
</reference>